<keyword evidence="2" id="KW-0539">Nucleus</keyword>
<evidence type="ECO:0000313" key="4">
    <source>
        <dbReference type="Proteomes" id="UP000044841"/>
    </source>
</evidence>
<accession>A0A0K6G3S9</accession>
<dbReference type="PANTHER" id="PTHR37534:SF46">
    <property type="entry name" value="ZN(II)2CYS6 TRANSCRIPTION FACTOR (EUROFUNG)"/>
    <property type="match status" value="1"/>
</dbReference>
<dbReference type="PANTHER" id="PTHR37534">
    <property type="entry name" value="TRANSCRIPTIONAL ACTIVATOR PROTEIN UGA3"/>
    <property type="match status" value="1"/>
</dbReference>
<dbReference type="AlphaFoldDB" id="A0A0K6G3S9"/>
<gene>
    <name evidence="3" type="ORF">RSOLAG22IIIB_05181</name>
</gene>
<evidence type="ECO:0000256" key="2">
    <source>
        <dbReference type="ARBA" id="ARBA00023242"/>
    </source>
</evidence>
<sequence>MSTFRNLAGLYVQLPRHTFDPLKTFLTSPSFDEYLVEQYGKLVDQWYFRPTDVPKRVSQSCLVLILQTSVASFSRWIALIGLGLCEAFVRGDPSHNRLHTLWMEYIGNSLKRELSDDLTRGEVQSRRRDWIHVSLLRTLVVQNSDVYQVLRSITPTFLQSVYSRPELWPTGSNPGCVPLLSVLTIGSHELAYFALIDCTFAMAFGLPHLVEYDTTVYPSPRSSLSHQWAHGAPTEFQVVLAQINACRDQSPAAPDWRDVERWLLEWQSRPGEHTFSESWMMVAWYAVQESWRLALLVYLHLAVCGVPSDDQRIQSYVKQMLQVIGTVRPRESEDNIFFIHYLVVGICARSEAHRTVVRDKLSAHKGTRFWLHCVTDFVLVLDHLWHGAGADGRPVGWSDYMGSRELVLPVVV</sequence>
<evidence type="ECO:0000313" key="3">
    <source>
        <dbReference type="EMBL" id="CUA73180.1"/>
    </source>
</evidence>
<dbReference type="EMBL" id="CYGV01001356">
    <property type="protein sequence ID" value="CUA73180.1"/>
    <property type="molecule type" value="Genomic_DNA"/>
</dbReference>
<evidence type="ECO:0000256" key="1">
    <source>
        <dbReference type="ARBA" id="ARBA00004123"/>
    </source>
</evidence>
<protein>
    <submittedName>
        <fullName evidence="3">Uncharacterized protein</fullName>
    </submittedName>
</protein>
<reference evidence="3 4" key="1">
    <citation type="submission" date="2015-07" db="EMBL/GenBank/DDBJ databases">
        <authorList>
            <person name="Noorani M."/>
        </authorList>
    </citation>
    <scope>NUCLEOTIDE SEQUENCE [LARGE SCALE GENOMIC DNA]</scope>
    <source>
        <strain evidence="3">BBA 69670</strain>
    </source>
</reference>
<organism evidence="3 4">
    <name type="scientific">Rhizoctonia solani</name>
    <dbReference type="NCBI Taxonomy" id="456999"/>
    <lineage>
        <taxon>Eukaryota</taxon>
        <taxon>Fungi</taxon>
        <taxon>Dikarya</taxon>
        <taxon>Basidiomycota</taxon>
        <taxon>Agaricomycotina</taxon>
        <taxon>Agaricomycetes</taxon>
        <taxon>Cantharellales</taxon>
        <taxon>Ceratobasidiaceae</taxon>
        <taxon>Rhizoctonia</taxon>
    </lineage>
</organism>
<dbReference type="Proteomes" id="UP000044841">
    <property type="component" value="Unassembled WGS sequence"/>
</dbReference>
<dbReference type="InterPro" id="IPR021858">
    <property type="entry name" value="Fun_TF"/>
</dbReference>
<comment type="subcellular location">
    <subcellularLocation>
        <location evidence="1">Nucleus</location>
    </subcellularLocation>
</comment>
<name>A0A0K6G3S9_9AGAM</name>
<dbReference type="Pfam" id="PF11951">
    <property type="entry name" value="Fungal_trans_2"/>
    <property type="match status" value="1"/>
</dbReference>
<keyword evidence="4" id="KW-1185">Reference proteome</keyword>
<dbReference type="GO" id="GO:0005634">
    <property type="term" value="C:nucleus"/>
    <property type="evidence" value="ECO:0007669"/>
    <property type="project" value="UniProtKB-SubCell"/>
</dbReference>
<proteinExistence type="predicted"/>